<dbReference type="PROSITE" id="PS52045">
    <property type="entry name" value="NEPROSIN_PEP_CD"/>
    <property type="match status" value="1"/>
</dbReference>
<evidence type="ECO:0000259" key="2">
    <source>
        <dbReference type="PROSITE" id="PS52045"/>
    </source>
</evidence>
<dbReference type="EMBL" id="JAUJYO010000020">
    <property type="protein sequence ID" value="KAK1285721.1"/>
    <property type="molecule type" value="Genomic_DNA"/>
</dbReference>
<dbReference type="PANTHER" id="PTHR31589">
    <property type="entry name" value="PROTEIN, PUTATIVE (DUF239)-RELATED-RELATED"/>
    <property type="match status" value="1"/>
</dbReference>
<dbReference type="Proteomes" id="UP001180020">
    <property type="component" value="Unassembled WGS sequence"/>
</dbReference>
<dbReference type="PANTHER" id="PTHR31589:SF110">
    <property type="entry name" value="PROTEIN, PUTATIVE (DUF239)-RELATED"/>
    <property type="match status" value="1"/>
</dbReference>
<accession>A0AAV9CBB9</accession>
<dbReference type="AlphaFoldDB" id="A0AAV9CBB9"/>
<keyword evidence="4" id="KW-1185">Reference proteome</keyword>
<proteinExistence type="predicted"/>
<feature type="compositionally biased region" description="Polar residues" evidence="1">
    <location>
        <begin position="22"/>
        <end position="32"/>
    </location>
</feature>
<evidence type="ECO:0000313" key="4">
    <source>
        <dbReference type="Proteomes" id="UP001180020"/>
    </source>
</evidence>
<protein>
    <recommendedName>
        <fullName evidence="2">Neprosin PEP catalytic domain-containing protein</fullName>
    </recommendedName>
</protein>
<evidence type="ECO:0000313" key="3">
    <source>
        <dbReference type="EMBL" id="KAK1285721.1"/>
    </source>
</evidence>
<gene>
    <name evidence="3" type="ORF">QJS10_CPB20g00485</name>
</gene>
<evidence type="ECO:0000256" key="1">
    <source>
        <dbReference type="SAM" id="MobiDB-lite"/>
    </source>
</evidence>
<dbReference type="InterPro" id="IPR053168">
    <property type="entry name" value="Glutamic_endopeptidase"/>
</dbReference>
<reference evidence="3" key="2">
    <citation type="submission" date="2023-06" db="EMBL/GenBank/DDBJ databases">
        <authorList>
            <person name="Ma L."/>
            <person name="Liu K.-W."/>
            <person name="Li Z."/>
            <person name="Hsiao Y.-Y."/>
            <person name="Qi Y."/>
            <person name="Fu T."/>
            <person name="Tang G."/>
            <person name="Zhang D."/>
            <person name="Sun W.-H."/>
            <person name="Liu D.-K."/>
            <person name="Li Y."/>
            <person name="Chen G.-Z."/>
            <person name="Liu X.-D."/>
            <person name="Liao X.-Y."/>
            <person name="Jiang Y.-T."/>
            <person name="Yu X."/>
            <person name="Hao Y."/>
            <person name="Huang J."/>
            <person name="Zhao X.-W."/>
            <person name="Ke S."/>
            <person name="Chen Y.-Y."/>
            <person name="Wu W.-L."/>
            <person name="Hsu J.-L."/>
            <person name="Lin Y.-F."/>
            <person name="Huang M.-D."/>
            <person name="Li C.-Y."/>
            <person name="Huang L."/>
            <person name="Wang Z.-W."/>
            <person name="Zhao X."/>
            <person name="Zhong W.-Y."/>
            <person name="Peng D.-H."/>
            <person name="Ahmad S."/>
            <person name="Lan S."/>
            <person name="Zhang J.-S."/>
            <person name="Tsai W.-C."/>
            <person name="Van De Peer Y."/>
            <person name="Liu Z.-J."/>
        </authorList>
    </citation>
    <scope>NUCLEOTIDE SEQUENCE</scope>
    <source>
        <strain evidence="3">CP</strain>
        <tissue evidence="3">Leaves</tissue>
    </source>
</reference>
<feature type="domain" description="Neprosin PEP catalytic" evidence="2">
    <location>
        <begin position="1"/>
        <end position="103"/>
    </location>
</feature>
<dbReference type="Pfam" id="PF03080">
    <property type="entry name" value="Neprosin"/>
    <property type="match status" value="1"/>
</dbReference>
<feature type="region of interest" description="Disordered" evidence="1">
    <location>
        <begin position="1"/>
        <end position="40"/>
    </location>
</feature>
<name>A0AAV9CBB9_ACOCL</name>
<comment type="caution">
    <text evidence="3">The sequence shown here is derived from an EMBL/GenBank/DDBJ whole genome shotgun (WGS) entry which is preliminary data.</text>
</comment>
<sequence>MSGGAEQVHFGGEIFDDRSTKDSTVPHTTTEMGSGHFSGEKYGGASFFDNVMLIDNEHQAVVLPDEVGAVYSKPKCYDLTMSDTGPNGMLFYFGGPGWNGNCP</sequence>
<dbReference type="InterPro" id="IPR004314">
    <property type="entry name" value="Neprosin"/>
</dbReference>
<reference evidence="3" key="1">
    <citation type="journal article" date="2023" name="Nat. Commun.">
        <title>Diploid and tetraploid genomes of Acorus and the evolution of monocots.</title>
        <authorList>
            <person name="Ma L."/>
            <person name="Liu K.W."/>
            <person name="Li Z."/>
            <person name="Hsiao Y.Y."/>
            <person name="Qi Y."/>
            <person name="Fu T."/>
            <person name="Tang G.D."/>
            <person name="Zhang D."/>
            <person name="Sun W.H."/>
            <person name="Liu D.K."/>
            <person name="Li Y."/>
            <person name="Chen G.Z."/>
            <person name="Liu X.D."/>
            <person name="Liao X.Y."/>
            <person name="Jiang Y.T."/>
            <person name="Yu X."/>
            <person name="Hao Y."/>
            <person name="Huang J."/>
            <person name="Zhao X.W."/>
            <person name="Ke S."/>
            <person name="Chen Y.Y."/>
            <person name="Wu W.L."/>
            <person name="Hsu J.L."/>
            <person name="Lin Y.F."/>
            <person name="Huang M.D."/>
            <person name="Li C.Y."/>
            <person name="Huang L."/>
            <person name="Wang Z.W."/>
            <person name="Zhao X."/>
            <person name="Zhong W.Y."/>
            <person name="Peng D.H."/>
            <person name="Ahmad S."/>
            <person name="Lan S."/>
            <person name="Zhang J.S."/>
            <person name="Tsai W.C."/>
            <person name="Van de Peer Y."/>
            <person name="Liu Z.J."/>
        </authorList>
    </citation>
    <scope>NUCLEOTIDE SEQUENCE</scope>
    <source>
        <strain evidence="3">CP</strain>
    </source>
</reference>
<organism evidence="3 4">
    <name type="scientific">Acorus calamus</name>
    <name type="common">Sweet flag</name>
    <dbReference type="NCBI Taxonomy" id="4465"/>
    <lineage>
        <taxon>Eukaryota</taxon>
        <taxon>Viridiplantae</taxon>
        <taxon>Streptophyta</taxon>
        <taxon>Embryophyta</taxon>
        <taxon>Tracheophyta</taxon>
        <taxon>Spermatophyta</taxon>
        <taxon>Magnoliopsida</taxon>
        <taxon>Liliopsida</taxon>
        <taxon>Acoraceae</taxon>
        <taxon>Acorus</taxon>
    </lineage>
</organism>